<evidence type="ECO:0000256" key="1">
    <source>
        <dbReference type="SAM" id="SignalP"/>
    </source>
</evidence>
<name>A0A7M3DWB4_RHILE</name>
<accession>A0A7M3DWB4</accession>
<dbReference type="AlphaFoldDB" id="A0A7M3DWB4"/>
<evidence type="ECO:0000313" key="3">
    <source>
        <dbReference type="Proteomes" id="UP000292974"/>
    </source>
</evidence>
<protein>
    <recommendedName>
        <fullName evidence="4">Peptidase metallopeptidase domain-containing protein</fullName>
    </recommendedName>
</protein>
<proteinExistence type="predicted"/>
<reference evidence="2 3" key="1">
    <citation type="submission" date="2019-02" db="EMBL/GenBank/DDBJ databases">
        <title>The genomic architecture of introgression among sibling species of bacteria.</title>
        <authorList>
            <person name="Cavassim M.I.A."/>
            <person name="Moeskjaer S."/>
            <person name="Moslemi C."/>
            <person name="Fields B."/>
            <person name="Bachmann A."/>
            <person name="Vilhjalmsson B."/>
            <person name="Schierup M.H."/>
            <person name="Young J.P.W."/>
            <person name="Andersen S.U."/>
        </authorList>
    </citation>
    <scope>NUCLEOTIDE SEQUENCE [LARGE SCALE GENOMIC DNA]</scope>
    <source>
        <strain evidence="2 3">SM135B</strain>
    </source>
</reference>
<keyword evidence="1" id="KW-0732">Signal</keyword>
<dbReference type="SUPFAM" id="SSF55486">
    <property type="entry name" value="Metalloproteases ('zincins'), catalytic domain"/>
    <property type="match status" value="1"/>
</dbReference>
<evidence type="ECO:0000313" key="2">
    <source>
        <dbReference type="EMBL" id="TAY52956.1"/>
    </source>
</evidence>
<comment type="caution">
    <text evidence="2">The sequence shown here is derived from an EMBL/GenBank/DDBJ whole genome shotgun (WGS) entry which is preliminary data.</text>
</comment>
<feature type="signal peptide" evidence="1">
    <location>
        <begin position="1"/>
        <end position="21"/>
    </location>
</feature>
<dbReference type="Gene3D" id="3.40.390.10">
    <property type="entry name" value="Collagenase (Catalytic Domain)"/>
    <property type="match status" value="1"/>
</dbReference>
<dbReference type="GO" id="GO:0008237">
    <property type="term" value="F:metallopeptidase activity"/>
    <property type="evidence" value="ECO:0007669"/>
    <property type="project" value="InterPro"/>
</dbReference>
<dbReference type="Proteomes" id="UP000292974">
    <property type="component" value="Unassembled WGS sequence"/>
</dbReference>
<dbReference type="RefSeq" id="WP_130716710.1">
    <property type="nucleotide sequence ID" value="NZ_SIOP01000001.1"/>
</dbReference>
<evidence type="ECO:0008006" key="4">
    <source>
        <dbReference type="Google" id="ProtNLM"/>
    </source>
</evidence>
<gene>
    <name evidence="2" type="ORF">ELH90_15630</name>
</gene>
<dbReference type="EMBL" id="SIOP01000001">
    <property type="protein sequence ID" value="TAY52956.1"/>
    <property type="molecule type" value="Genomic_DNA"/>
</dbReference>
<dbReference type="InterPro" id="IPR024079">
    <property type="entry name" value="MetalloPept_cat_dom_sf"/>
</dbReference>
<organism evidence="2 3">
    <name type="scientific">Rhizobium leguminosarum</name>
    <dbReference type="NCBI Taxonomy" id="384"/>
    <lineage>
        <taxon>Bacteria</taxon>
        <taxon>Pseudomonadati</taxon>
        <taxon>Pseudomonadota</taxon>
        <taxon>Alphaproteobacteria</taxon>
        <taxon>Hyphomicrobiales</taxon>
        <taxon>Rhizobiaceae</taxon>
        <taxon>Rhizobium/Agrobacterium group</taxon>
        <taxon>Rhizobium</taxon>
    </lineage>
</organism>
<sequence>MINRRTFLCSCGAFLASPVSAQSRPPLKGFICSTLQITPQDEMRNLLQFRSQGPFIPQQLFNISDAWTNDDSLEKGKVKIGVAFLDGSKRQRENVRKCVQPWTQKGGAEIVEWAWDDMSKPHIRVTFAGKENKSNIGRQAASVTDRKVPTMYLADVRSDAGEERVRQVILHEFGHALGLRHEIQHPSSGIKWIRGNVYADYYAASKWSKEEVNKNVLDVYTKDYLCKGAKDYDPKSIMMYPILDDWTESHEAVTPSSTLSDADLKCVASAYWAQNLLRDAPPINVIQAP</sequence>
<feature type="chain" id="PRO_5029669333" description="Peptidase metallopeptidase domain-containing protein" evidence="1">
    <location>
        <begin position="22"/>
        <end position="289"/>
    </location>
</feature>